<accession>A0A7G2CSI0</accession>
<dbReference type="InterPro" id="IPR002625">
    <property type="entry name" value="Smr_dom"/>
</dbReference>
<evidence type="ECO:0000259" key="4">
    <source>
        <dbReference type="PROSITE" id="PS50103"/>
    </source>
</evidence>
<dbReference type="PROSITE" id="PS50103">
    <property type="entry name" value="ZF_C3H1"/>
    <property type="match status" value="2"/>
</dbReference>
<dbReference type="SUPFAM" id="SSF46934">
    <property type="entry name" value="UBA-like"/>
    <property type="match status" value="1"/>
</dbReference>
<dbReference type="CDD" id="cd14279">
    <property type="entry name" value="CUE"/>
    <property type="match status" value="1"/>
</dbReference>
<dbReference type="InterPro" id="IPR015940">
    <property type="entry name" value="UBA"/>
</dbReference>
<evidence type="ECO:0000256" key="2">
    <source>
        <dbReference type="SAM" id="MobiDB-lite"/>
    </source>
</evidence>
<dbReference type="Gene3D" id="3.30.1370.110">
    <property type="match status" value="1"/>
</dbReference>
<dbReference type="GO" id="GO:0008270">
    <property type="term" value="F:zinc ion binding"/>
    <property type="evidence" value="ECO:0007669"/>
    <property type="project" value="UniProtKB-KW"/>
</dbReference>
<feature type="domain" description="CUE" evidence="6">
    <location>
        <begin position="447"/>
        <end position="490"/>
    </location>
</feature>
<evidence type="ECO:0000313" key="7">
    <source>
        <dbReference type="EMBL" id="CAD2221172.1"/>
    </source>
</evidence>
<dbReference type="GO" id="GO:0005634">
    <property type="term" value="C:nucleus"/>
    <property type="evidence" value="ECO:0007669"/>
    <property type="project" value="TreeGrafter"/>
</dbReference>
<dbReference type="PROSITE" id="PS51140">
    <property type="entry name" value="CUE"/>
    <property type="match status" value="1"/>
</dbReference>
<dbReference type="InterPro" id="IPR003892">
    <property type="entry name" value="CUE"/>
</dbReference>
<dbReference type="PANTHER" id="PTHR46535">
    <property type="entry name" value="NEDD4-BINDING PROTEIN 2"/>
    <property type="match status" value="1"/>
</dbReference>
<feature type="zinc finger region" description="C3H1-type" evidence="1">
    <location>
        <begin position="109"/>
        <end position="136"/>
    </location>
</feature>
<protein>
    <submittedName>
        <fullName evidence="7">Uncharacterized protein</fullName>
    </submittedName>
</protein>
<organism evidence="7 8">
    <name type="scientific">Angomonas deanei</name>
    <dbReference type="NCBI Taxonomy" id="59799"/>
    <lineage>
        <taxon>Eukaryota</taxon>
        <taxon>Discoba</taxon>
        <taxon>Euglenozoa</taxon>
        <taxon>Kinetoplastea</taxon>
        <taxon>Metakinetoplastina</taxon>
        <taxon>Trypanosomatida</taxon>
        <taxon>Trypanosomatidae</taxon>
        <taxon>Strigomonadinae</taxon>
        <taxon>Angomonas</taxon>
    </lineage>
</organism>
<dbReference type="Pfam" id="PF02845">
    <property type="entry name" value="CUE"/>
    <property type="match status" value="1"/>
</dbReference>
<dbReference type="InterPro" id="IPR009060">
    <property type="entry name" value="UBA-like_sf"/>
</dbReference>
<evidence type="ECO:0000259" key="5">
    <source>
        <dbReference type="PROSITE" id="PS50828"/>
    </source>
</evidence>
<feature type="region of interest" description="Disordered" evidence="2">
    <location>
        <begin position="339"/>
        <end position="360"/>
    </location>
</feature>
<evidence type="ECO:0000259" key="6">
    <source>
        <dbReference type="PROSITE" id="PS51140"/>
    </source>
</evidence>
<dbReference type="PANTHER" id="PTHR46535:SF1">
    <property type="entry name" value="NEDD4-BINDING PROTEIN 2"/>
    <property type="match status" value="1"/>
</dbReference>
<dbReference type="VEuPathDB" id="TriTrypDB:ADEAN_000870300"/>
<dbReference type="EMBL" id="LR877164">
    <property type="protein sequence ID" value="CAD2221172.1"/>
    <property type="molecule type" value="Genomic_DNA"/>
</dbReference>
<dbReference type="Pfam" id="PF01713">
    <property type="entry name" value="Smr"/>
    <property type="match status" value="1"/>
</dbReference>
<name>A0A7G2CSI0_9TRYP</name>
<keyword evidence="8" id="KW-1185">Reference proteome</keyword>
<dbReference type="SMART" id="SM00356">
    <property type="entry name" value="ZnF_C3H1"/>
    <property type="match status" value="2"/>
</dbReference>
<dbReference type="InterPro" id="IPR036063">
    <property type="entry name" value="Smr_dom_sf"/>
</dbReference>
<dbReference type="PROSITE" id="PS50030">
    <property type="entry name" value="UBA"/>
    <property type="match status" value="1"/>
</dbReference>
<dbReference type="SMART" id="SM01162">
    <property type="entry name" value="DUF1771"/>
    <property type="match status" value="1"/>
</dbReference>
<dbReference type="InterPro" id="IPR052772">
    <property type="entry name" value="Endo/PolyKinase_Domain-Protein"/>
</dbReference>
<dbReference type="InterPro" id="IPR000571">
    <property type="entry name" value="Znf_CCCH"/>
</dbReference>
<dbReference type="GO" id="GO:0043130">
    <property type="term" value="F:ubiquitin binding"/>
    <property type="evidence" value="ECO:0007669"/>
    <property type="project" value="InterPro"/>
</dbReference>
<keyword evidence="1" id="KW-0479">Metal-binding</keyword>
<dbReference type="SMART" id="SM00546">
    <property type="entry name" value="CUE"/>
    <property type="match status" value="1"/>
</dbReference>
<evidence type="ECO:0000259" key="3">
    <source>
        <dbReference type="PROSITE" id="PS50030"/>
    </source>
</evidence>
<evidence type="ECO:0000313" key="8">
    <source>
        <dbReference type="Proteomes" id="UP000515908"/>
    </source>
</evidence>
<sequence>MKRGQRNEVEKLVTKGYSKTKASKALKDAGGDFKVALRILERQQEEKAREATAQKMGVQTTEEAIPARQDTEPKLTLMDMAERKKSIRNHPCIVQYKACRYGQYCFFKDYPGDVCIEYARGMCIHGSFCQRRHFVDGVDIREAYREHTGEYVQDDKGVQYEVTGTVGNKVHLAQRTENGGTSEDPLFFMAPEKSTFNAIVGPEPTYTDPYDEEAYYLNEENAPKPFLEKLLQPPDGASAVPKRTSAPIGVNPPRQRKRHPCLYQLGSCKYEFCNFSDRDADVCVFFLQGKCRNTAEECKYRHETDAEYTAKLLSDQKRDVLEAGEAAAACSGTIDARVPQSTGVRSREEGEKEEENNEALSAATLNSRVDDEELSVLMSFSEVFPSHDPVYILQALRTANGDTAFVADLLAKVGEASSPEDIDALLAQAMQEELDENDRLEERRDASDSNALLSLISLFPSFEPSLIEGVLKQNKGDFSDAYSVLLCSQENLENHNMKSGFWKETELRMDEKLRLEKLKGMFPDVDGTVVRNTFMVAERNMPMAISVLNDLTSEMIAWDTREAMGEECIRWRPASKKKALRPAPPAHVAEHSFDSNEETAEAYRELQSDLREYGDWRRTRERAYLVNTCRIRVLSQASAAFMKGDKRTATILSKEGKQLGAEYYRLNRLAMLALEQERVTGSPSSTLDLHGFHANEVLEVVSRRVELCKKKGITKLTIVMGEGRHSKKGKPSVYPQVLEDLKTDPYLVSNTTLTTLKPAYLELRINKN</sequence>
<feature type="domain" description="Smr" evidence="5">
    <location>
        <begin position="687"/>
        <end position="764"/>
    </location>
</feature>
<feature type="domain" description="C3H1-type" evidence="4">
    <location>
        <begin position="109"/>
        <end position="136"/>
    </location>
</feature>
<dbReference type="Pfam" id="PF08590">
    <property type="entry name" value="DUF1771"/>
    <property type="match status" value="1"/>
</dbReference>
<dbReference type="SUPFAM" id="SSF160443">
    <property type="entry name" value="SMR domain-like"/>
    <property type="match status" value="1"/>
</dbReference>
<dbReference type="PROSITE" id="PS50828">
    <property type="entry name" value="SMR"/>
    <property type="match status" value="1"/>
</dbReference>
<dbReference type="SMART" id="SM00463">
    <property type="entry name" value="SMR"/>
    <property type="match status" value="1"/>
</dbReference>
<proteinExistence type="predicted"/>
<keyword evidence="1" id="KW-0862">Zinc</keyword>
<keyword evidence="1" id="KW-0863">Zinc-finger</keyword>
<dbReference type="Proteomes" id="UP000515908">
    <property type="component" value="Chromosome 20"/>
</dbReference>
<feature type="domain" description="C3H1-type" evidence="4">
    <location>
        <begin position="277"/>
        <end position="305"/>
    </location>
</feature>
<dbReference type="AlphaFoldDB" id="A0A7G2CSI0"/>
<dbReference type="InterPro" id="IPR013899">
    <property type="entry name" value="DUF1771"/>
</dbReference>
<feature type="domain" description="UBA" evidence="3">
    <location>
        <begin position="2"/>
        <end position="43"/>
    </location>
</feature>
<gene>
    <name evidence="7" type="ORF">ADEAN_000870300</name>
</gene>
<feature type="zinc finger region" description="C3H1-type" evidence="1">
    <location>
        <begin position="277"/>
        <end position="305"/>
    </location>
</feature>
<reference evidence="7 8" key="1">
    <citation type="submission" date="2020-08" db="EMBL/GenBank/DDBJ databases">
        <authorList>
            <person name="Newling K."/>
            <person name="Davey J."/>
            <person name="Forrester S."/>
        </authorList>
    </citation>
    <scope>NUCLEOTIDE SEQUENCE [LARGE SCALE GENOMIC DNA]</scope>
    <source>
        <strain evidence="8">Crithidia deanei Carvalho (ATCC PRA-265)</strain>
    </source>
</reference>
<dbReference type="GO" id="GO:0004519">
    <property type="term" value="F:endonuclease activity"/>
    <property type="evidence" value="ECO:0007669"/>
    <property type="project" value="TreeGrafter"/>
</dbReference>
<evidence type="ECO:0000256" key="1">
    <source>
        <dbReference type="PROSITE-ProRule" id="PRU00723"/>
    </source>
</evidence>